<evidence type="ECO:0000313" key="9">
    <source>
        <dbReference type="EMBL" id="MDS1272656.1"/>
    </source>
</evidence>
<keyword evidence="10" id="KW-1185">Reference proteome</keyword>
<dbReference type="InterPro" id="IPR020846">
    <property type="entry name" value="MFS_dom"/>
</dbReference>
<dbReference type="InterPro" id="IPR036259">
    <property type="entry name" value="MFS_trans_sf"/>
</dbReference>
<dbReference type="PANTHER" id="PTHR42718">
    <property type="entry name" value="MAJOR FACILITATOR SUPERFAMILY MULTIDRUG TRANSPORTER MFSC"/>
    <property type="match status" value="1"/>
</dbReference>
<dbReference type="PANTHER" id="PTHR42718:SF47">
    <property type="entry name" value="METHYL VIOLOGEN RESISTANCE PROTEIN SMVA"/>
    <property type="match status" value="1"/>
</dbReference>
<organism evidence="9 10">
    <name type="scientific">Lipingzhangella rawalii</name>
    <dbReference type="NCBI Taxonomy" id="2055835"/>
    <lineage>
        <taxon>Bacteria</taxon>
        <taxon>Bacillati</taxon>
        <taxon>Actinomycetota</taxon>
        <taxon>Actinomycetes</taxon>
        <taxon>Streptosporangiales</taxon>
        <taxon>Nocardiopsidaceae</taxon>
        <taxon>Lipingzhangella</taxon>
    </lineage>
</organism>
<sequence length="78" mass="8591">MTAPAPPRATWRQWLGLAVLTLPMMMLATDITSLFPAMPALSGDLRPSSSQFLWVLHIYGFLNTGFLITMGRLGDRIG</sequence>
<evidence type="ECO:0000256" key="5">
    <source>
        <dbReference type="ARBA" id="ARBA00022989"/>
    </source>
</evidence>
<keyword evidence="6 7" id="KW-0472">Membrane</keyword>
<protein>
    <recommendedName>
        <fullName evidence="8">Major facilitator superfamily (MFS) profile domain-containing protein</fullName>
    </recommendedName>
</protein>
<feature type="transmembrane region" description="Helical" evidence="7">
    <location>
        <begin position="52"/>
        <end position="73"/>
    </location>
</feature>
<feature type="domain" description="Major facilitator superfamily (MFS) profile" evidence="8">
    <location>
        <begin position="16"/>
        <end position="78"/>
    </location>
</feature>
<dbReference type="PROSITE" id="PS50850">
    <property type="entry name" value="MFS"/>
    <property type="match status" value="1"/>
</dbReference>
<keyword evidence="2" id="KW-0813">Transport</keyword>
<accession>A0ABU2HBJ1</accession>
<comment type="subcellular location">
    <subcellularLocation>
        <location evidence="1">Cell membrane</location>
        <topology evidence="1">Multi-pass membrane protein</topology>
    </subcellularLocation>
</comment>
<evidence type="ECO:0000256" key="2">
    <source>
        <dbReference type="ARBA" id="ARBA00022448"/>
    </source>
</evidence>
<keyword evidence="3" id="KW-1003">Cell membrane</keyword>
<dbReference type="SUPFAM" id="SSF103473">
    <property type="entry name" value="MFS general substrate transporter"/>
    <property type="match status" value="1"/>
</dbReference>
<comment type="caution">
    <text evidence="9">The sequence shown here is derived from an EMBL/GenBank/DDBJ whole genome shotgun (WGS) entry which is preliminary data.</text>
</comment>
<evidence type="ECO:0000256" key="4">
    <source>
        <dbReference type="ARBA" id="ARBA00022692"/>
    </source>
</evidence>
<evidence type="ECO:0000259" key="8">
    <source>
        <dbReference type="PROSITE" id="PS50850"/>
    </source>
</evidence>
<evidence type="ECO:0000256" key="1">
    <source>
        <dbReference type="ARBA" id="ARBA00004651"/>
    </source>
</evidence>
<evidence type="ECO:0000256" key="3">
    <source>
        <dbReference type="ARBA" id="ARBA00022475"/>
    </source>
</evidence>
<evidence type="ECO:0000256" key="6">
    <source>
        <dbReference type="ARBA" id="ARBA00023136"/>
    </source>
</evidence>
<evidence type="ECO:0000256" key="7">
    <source>
        <dbReference type="SAM" id="Phobius"/>
    </source>
</evidence>
<name>A0ABU2HBJ1_9ACTN</name>
<keyword evidence="4 7" id="KW-0812">Transmembrane</keyword>
<proteinExistence type="predicted"/>
<dbReference type="Gene3D" id="1.20.1720.10">
    <property type="entry name" value="Multidrug resistance protein D"/>
    <property type="match status" value="1"/>
</dbReference>
<reference evidence="10" key="1">
    <citation type="submission" date="2023-07" db="EMBL/GenBank/DDBJ databases">
        <title>Novel species in the genus Lipingzhangella isolated from Sambhar Salt Lake.</title>
        <authorList>
            <person name="Jiya N."/>
            <person name="Kajale S."/>
            <person name="Sharma A."/>
        </authorList>
    </citation>
    <scope>NUCLEOTIDE SEQUENCE [LARGE SCALE GENOMIC DNA]</scope>
    <source>
        <strain evidence="10">LS1_29</strain>
    </source>
</reference>
<keyword evidence="5 7" id="KW-1133">Transmembrane helix</keyword>
<gene>
    <name evidence="9" type="ORF">RIF23_20425</name>
</gene>
<evidence type="ECO:0000313" key="10">
    <source>
        <dbReference type="Proteomes" id="UP001250214"/>
    </source>
</evidence>
<dbReference type="RefSeq" id="WP_310914252.1">
    <property type="nucleotide sequence ID" value="NZ_JAVLVT010000021.1"/>
</dbReference>
<dbReference type="Proteomes" id="UP001250214">
    <property type="component" value="Unassembled WGS sequence"/>
</dbReference>
<dbReference type="EMBL" id="JAVLVT010000021">
    <property type="protein sequence ID" value="MDS1272656.1"/>
    <property type="molecule type" value="Genomic_DNA"/>
</dbReference>